<accession>B8C767</accession>
<protein>
    <submittedName>
        <fullName evidence="2">Uncharacterized protein</fullName>
    </submittedName>
</protein>
<sequence length="321" mass="35806">MCSPPRSPQHVHQQYISEPTAVYVGVGSSSTSSSASDGPLNSNGGEYIIRSSTLRGLLILASICLFLYSSSANGSDPASAPIVDMQRKLIDTEVELAWDEQHVHELEEKELAMLKSFAEEHKVKQYAIQNYSRDMHDIVMKNDELEHRLKGELKENEKLKATLRAALEDLAKARSGGIETTERNLRGRTNPDALRPGDSVEIIQDEEGKTSLLPGLIADISLKDGITTYLVVNVDMGLKINLSPNQFRPYQTSPKGTQAYYHAATDVFVPVTIVDYIRRNHKDSNGINGQYMVTFDGESPERVELVPAMRVHRYLEVEDEF</sequence>
<dbReference type="Proteomes" id="UP000001449">
    <property type="component" value="Chromosome 8"/>
</dbReference>
<keyword evidence="3" id="KW-1185">Reference proteome</keyword>
<gene>
    <name evidence="2" type="ORF">THAPSDRAFT_7669</name>
</gene>
<feature type="coiled-coil region" evidence="1">
    <location>
        <begin position="128"/>
        <end position="176"/>
    </location>
</feature>
<evidence type="ECO:0000313" key="3">
    <source>
        <dbReference type="Proteomes" id="UP000001449"/>
    </source>
</evidence>
<dbReference type="EMBL" id="CM000644">
    <property type="protein sequence ID" value="EED90926.1"/>
    <property type="molecule type" value="Genomic_DNA"/>
</dbReference>
<name>B8C767_THAPS</name>
<dbReference type="InParanoid" id="B8C767"/>
<reference evidence="2 3" key="1">
    <citation type="journal article" date="2004" name="Science">
        <title>The genome of the diatom Thalassiosira pseudonana: ecology, evolution, and metabolism.</title>
        <authorList>
            <person name="Armbrust E.V."/>
            <person name="Berges J.A."/>
            <person name="Bowler C."/>
            <person name="Green B.R."/>
            <person name="Martinez D."/>
            <person name="Putnam N.H."/>
            <person name="Zhou S."/>
            <person name="Allen A.E."/>
            <person name="Apt K.E."/>
            <person name="Bechner M."/>
            <person name="Brzezinski M.A."/>
            <person name="Chaal B.K."/>
            <person name="Chiovitti A."/>
            <person name="Davis A.K."/>
            <person name="Demarest M.S."/>
            <person name="Detter J.C."/>
            <person name="Glavina T."/>
            <person name="Goodstein D."/>
            <person name="Hadi M.Z."/>
            <person name="Hellsten U."/>
            <person name="Hildebrand M."/>
            <person name="Jenkins B.D."/>
            <person name="Jurka J."/>
            <person name="Kapitonov V.V."/>
            <person name="Kroger N."/>
            <person name="Lau W.W."/>
            <person name="Lane T.W."/>
            <person name="Larimer F.W."/>
            <person name="Lippmeier J.C."/>
            <person name="Lucas S."/>
            <person name="Medina M."/>
            <person name="Montsant A."/>
            <person name="Obornik M."/>
            <person name="Parker M.S."/>
            <person name="Palenik B."/>
            <person name="Pazour G.J."/>
            <person name="Richardson P.M."/>
            <person name="Rynearson T.A."/>
            <person name="Saito M.A."/>
            <person name="Schwartz D.C."/>
            <person name="Thamatrakoln K."/>
            <person name="Valentin K."/>
            <person name="Vardi A."/>
            <person name="Wilkerson F.P."/>
            <person name="Rokhsar D.S."/>
        </authorList>
    </citation>
    <scope>NUCLEOTIDE SEQUENCE [LARGE SCALE GENOMIC DNA]</scope>
    <source>
        <strain evidence="2 3">CCMP1335</strain>
    </source>
</reference>
<dbReference type="PaxDb" id="35128-Thaps7669"/>
<evidence type="ECO:0000313" key="2">
    <source>
        <dbReference type="EMBL" id="EED90926.1"/>
    </source>
</evidence>
<dbReference type="HOGENOM" id="CLU_867387_0_0_1"/>
<organism evidence="2 3">
    <name type="scientific">Thalassiosira pseudonana</name>
    <name type="common">Marine diatom</name>
    <name type="synonym">Cyclotella nana</name>
    <dbReference type="NCBI Taxonomy" id="35128"/>
    <lineage>
        <taxon>Eukaryota</taxon>
        <taxon>Sar</taxon>
        <taxon>Stramenopiles</taxon>
        <taxon>Ochrophyta</taxon>
        <taxon>Bacillariophyta</taxon>
        <taxon>Coscinodiscophyceae</taxon>
        <taxon>Thalassiosirophycidae</taxon>
        <taxon>Thalassiosirales</taxon>
        <taxon>Thalassiosiraceae</taxon>
        <taxon>Thalassiosira</taxon>
    </lineage>
</organism>
<dbReference type="AlphaFoldDB" id="B8C767"/>
<dbReference type="KEGG" id="tps:THAPSDRAFT_7669"/>
<dbReference type="RefSeq" id="XP_002292075.1">
    <property type="nucleotide sequence ID" value="XM_002292039.1"/>
</dbReference>
<dbReference type="GeneID" id="7452844"/>
<evidence type="ECO:0000256" key="1">
    <source>
        <dbReference type="SAM" id="Coils"/>
    </source>
</evidence>
<keyword evidence="1" id="KW-0175">Coiled coil</keyword>
<reference evidence="2 3" key="2">
    <citation type="journal article" date="2008" name="Nature">
        <title>The Phaeodactylum genome reveals the evolutionary history of diatom genomes.</title>
        <authorList>
            <person name="Bowler C."/>
            <person name="Allen A.E."/>
            <person name="Badger J.H."/>
            <person name="Grimwood J."/>
            <person name="Jabbari K."/>
            <person name="Kuo A."/>
            <person name="Maheswari U."/>
            <person name="Martens C."/>
            <person name="Maumus F."/>
            <person name="Otillar R.P."/>
            <person name="Rayko E."/>
            <person name="Salamov A."/>
            <person name="Vandepoele K."/>
            <person name="Beszteri B."/>
            <person name="Gruber A."/>
            <person name="Heijde M."/>
            <person name="Katinka M."/>
            <person name="Mock T."/>
            <person name="Valentin K."/>
            <person name="Verret F."/>
            <person name="Berges J.A."/>
            <person name="Brownlee C."/>
            <person name="Cadoret J.P."/>
            <person name="Chiovitti A."/>
            <person name="Choi C.J."/>
            <person name="Coesel S."/>
            <person name="De Martino A."/>
            <person name="Detter J.C."/>
            <person name="Durkin C."/>
            <person name="Falciatore A."/>
            <person name="Fournet J."/>
            <person name="Haruta M."/>
            <person name="Huysman M.J."/>
            <person name="Jenkins B.D."/>
            <person name="Jiroutova K."/>
            <person name="Jorgensen R.E."/>
            <person name="Joubert Y."/>
            <person name="Kaplan A."/>
            <person name="Kroger N."/>
            <person name="Kroth P.G."/>
            <person name="La Roche J."/>
            <person name="Lindquist E."/>
            <person name="Lommer M."/>
            <person name="Martin-Jezequel V."/>
            <person name="Lopez P.J."/>
            <person name="Lucas S."/>
            <person name="Mangogna M."/>
            <person name="McGinnis K."/>
            <person name="Medlin L.K."/>
            <person name="Montsant A."/>
            <person name="Oudot-Le Secq M.P."/>
            <person name="Napoli C."/>
            <person name="Obornik M."/>
            <person name="Parker M.S."/>
            <person name="Petit J.L."/>
            <person name="Porcel B.M."/>
            <person name="Poulsen N."/>
            <person name="Robison M."/>
            <person name="Rychlewski L."/>
            <person name="Rynearson T.A."/>
            <person name="Schmutz J."/>
            <person name="Shapiro H."/>
            <person name="Siaut M."/>
            <person name="Stanley M."/>
            <person name="Sussman M.R."/>
            <person name="Taylor A.R."/>
            <person name="Vardi A."/>
            <person name="von Dassow P."/>
            <person name="Vyverman W."/>
            <person name="Willis A."/>
            <person name="Wyrwicz L.S."/>
            <person name="Rokhsar D.S."/>
            <person name="Weissenbach J."/>
            <person name="Armbrust E.V."/>
            <person name="Green B.R."/>
            <person name="Van de Peer Y."/>
            <person name="Grigoriev I.V."/>
        </authorList>
    </citation>
    <scope>NUCLEOTIDE SEQUENCE [LARGE SCALE GENOMIC DNA]</scope>
    <source>
        <strain evidence="2 3">CCMP1335</strain>
    </source>
</reference>
<proteinExistence type="predicted"/>